<sequence length="68" mass="7674">MVQFTLFYNVLTLGRPLRLFKSRKYSMSGCHIHHKAASSRGAYIALNSQIMVSSKGHIADVVIFLHQP</sequence>
<organism evidence="1">
    <name type="scientific">Pararge aegeria</name>
    <name type="common">speckled wood butterfly</name>
    <dbReference type="NCBI Taxonomy" id="116150"/>
    <lineage>
        <taxon>Eukaryota</taxon>
        <taxon>Metazoa</taxon>
        <taxon>Ecdysozoa</taxon>
        <taxon>Arthropoda</taxon>
        <taxon>Hexapoda</taxon>
        <taxon>Insecta</taxon>
        <taxon>Pterygota</taxon>
        <taxon>Neoptera</taxon>
        <taxon>Endopterygota</taxon>
        <taxon>Lepidoptera</taxon>
        <taxon>Glossata</taxon>
        <taxon>Ditrysia</taxon>
        <taxon>Papilionoidea</taxon>
        <taxon>Nymphalidae</taxon>
        <taxon>Satyrinae</taxon>
        <taxon>Satyrini</taxon>
        <taxon>Parargina</taxon>
        <taxon>Pararge</taxon>
    </lineage>
</organism>
<dbReference type="EMBL" id="GAIX01000310">
    <property type="protein sequence ID" value="JAA92250.1"/>
    <property type="molecule type" value="Transcribed_RNA"/>
</dbReference>
<reference evidence="1" key="2">
    <citation type="submission" date="2013-05" db="EMBL/GenBank/DDBJ databases">
        <authorList>
            <person name="Carter J.-M."/>
            <person name="Baker S.C."/>
            <person name="Pink R."/>
            <person name="Carter D.R.F."/>
            <person name="Collins A."/>
            <person name="Tomlin J."/>
            <person name="Gibbs M."/>
            <person name="Breuker C.J."/>
        </authorList>
    </citation>
    <scope>NUCLEOTIDE SEQUENCE</scope>
    <source>
        <tissue evidence="1">Ovary</tissue>
    </source>
</reference>
<proteinExistence type="predicted"/>
<accession>S4PS21</accession>
<protein>
    <submittedName>
        <fullName evidence="1">Uncharacterized protein</fullName>
    </submittedName>
</protein>
<name>S4PS21_9NEOP</name>
<reference evidence="1" key="1">
    <citation type="journal article" date="2013" name="BMC Genomics">
        <title>Unscrambling butterfly oogenesis.</title>
        <authorList>
            <person name="Carter J.M."/>
            <person name="Baker S.C."/>
            <person name="Pink R."/>
            <person name="Carter D.R."/>
            <person name="Collins A."/>
            <person name="Tomlin J."/>
            <person name="Gibbs M."/>
            <person name="Breuker C.J."/>
        </authorList>
    </citation>
    <scope>NUCLEOTIDE SEQUENCE</scope>
    <source>
        <tissue evidence="1">Ovary</tissue>
    </source>
</reference>
<evidence type="ECO:0000313" key="1">
    <source>
        <dbReference type="EMBL" id="JAA92250.1"/>
    </source>
</evidence>
<dbReference type="AlphaFoldDB" id="S4PS21"/>